<gene>
    <name evidence="6" type="ORF">BMF94_2001</name>
</gene>
<feature type="transmembrane region" description="Helical" evidence="5">
    <location>
        <begin position="174"/>
        <end position="194"/>
    </location>
</feature>
<evidence type="ECO:0000313" key="6">
    <source>
        <dbReference type="EMBL" id="POY75025.1"/>
    </source>
</evidence>
<dbReference type="GO" id="GO:0022857">
    <property type="term" value="F:transmembrane transporter activity"/>
    <property type="evidence" value="ECO:0007669"/>
    <property type="project" value="InterPro"/>
</dbReference>
<dbReference type="PANTHER" id="PTHR23502:SF149">
    <property type="entry name" value="TRANSPORTER, PUTATIVE-RELATED"/>
    <property type="match status" value="1"/>
</dbReference>
<dbReference type="Proteomes" id="UP000237144">
    <property type="component" value="Unassembled WGS sequence"/>
</dbReference>
<feature type="transmembrane region" description="Helical" evidence="5">
    <location>
        <begin position="206"/>
        <end position="225"/>
    </location>
</feature>
<feature type="transmembrane region" description="Helical" evidence="5">
    <location>
        <begin position="431"/>
        <end position="458"/>
    </location>
</feature>
<feature type="transmembrane region" description="Helical" evidence="5">
    <location>
        <begin position="502"/>
        <end position="523"/>
    </location>
</feature>
<dbReference type="AlphaFoldDB" id="A0A2S5BE23"/>
<evidence type="ECO:0000256" key="4">
    <source>
        <dbReference type="ARBA" id="ARBA00023136"/>
    </source>
</evidence>
<evidence type="ECO:0000256" key="3">
    <source>
        <dbReference type="ARBA" id="ARBA00022989"/>
    </source>
</evidence>
<keyword evidence="7" id="KW-1185">Reference proteome</keyword>
<evidence type="ECO:0000313" key="7">
    <source>
        <dbReference type="Proteomes" id="UP000237144"/>
    </source>
</evidence>
<dbReference type="InterPro" id="IPR036259">
    <property type="entry name" value="MFS_trans_sf"/>
</dbReference>
<evidence type="ECO:0008006" key="8">
    <source>
        <dbReference type="Google" id="ProtNLM"/>
    </source>
</evidence>
<feature type="transmembrane region" description="Helical" evidence="5">
    <location>
        <begin position="368"/>
        <end position="385"/>
    </location>
</feature>
<evidence type="ECO:0000256" key="1">
    <source>
        <dbReference type="ARBA" id="ARBA00004141"/>
    </source>
</evidence>
<name>A0A2S5BE23_9BASI</name>
<feature type="transmembrane region" description="Helical" evidence="5">
    <location>
        <begin position="148"/>
        <end position="167"/>
    </location>
</feature>
<comment type="subcellular location">
    <subcellularLocation>
        <location evidence="1">Membrane</location>
        <topology evidence="1">Multi-pass membrane protein</topology>
    </subcellularLocation>
</comment>
<comment type="caution">
    <text evidence="6">The sequence shown here is derived from an EMBL/GenBank/DDBJ whole genome shotgun (WGS) entry which is preliminary data.</text>
</comment>
<dbReference type="GO" id="GO:0005886">
    <property type="term" value="C:plasma membrane"/>
    <property type="evidence" value="ECO:0007669"/>
    <property type="project" value="TreeGrafter"/>
</dbReference>
<sequence length="539" mass="59150">MATPSKYTYDMPPGTDILDKDGKEHSVHYPMPSGSLHDPLVWKKSYKTVTYWLMIVWTFVATLPLIAVSSIYGTLITEYGMPPNEISQVGAWNNLALALAGFVLLPYASAYGRRPMLLASNLVYIAGVIWVTQTHTPRMFLWSRNLNNVGAGAIEVIGLCLTGDMYFTQQAGKYHALGFLPLIIATNIGSPILGAFDQHGVGWRNFFWMCAGLAIALEVAMFFFLSETLWHRTNASARGHVVEKVGAATDVDQDSLDDEAQKHAESRTEDVTESTLTAEQAAIIANVGKGYPSKQQRFGVFPPRNKNYTVIQNFRDILALSTFAPVALFALWWAAIGGSATAQGYVAAQIWAAPPYLFTPSEVGMTNIPPTIGILIGLLVAGPVVDWDVARQAKRNRGVREPEMRLRVAIGGGLVCILGLMIYGIGLQHQWHWAAVLIPGMGLNQFAGAFVIAAASSYATDVYKQFPIEIAFITTIVKNLWVFALGYFINDLYTNDGALKCITIVSIPLFVAVVLTVVCLWVGKPARRFSARFAIMQRE</sequence>
<evidence type="ECO:0000256" key="5">
    <source>
        <dbReference type="SAM" id="Phobius"/>
    </source>
</evidence>
<dbReference type="EMBL" id="PJQD01000020">
    <property type="protein sequence ID" value="POY75025.1"/>
    <property type="molecule type" value="Genomic_DNA"/>
</dbReference>
<organism evidence="6 7">
    <name type="scientific">Rhodotorula taiwanensis</name>
    <dbReference type="NCBI Taxonomy" id="741276"/>
    <lineage>
        <taxon>Eukaryota</taxon>
        <taxon>Fungi</taxon>
        <taxon>Dikarya</taxon>
        <taxon>Basidiomycota</taxon>
        <taxon>Pucciniomycotina</taxon>
        <taxon>Microbotryomycetes</taxon>
        <taxon>Sporidiobolales</taxon>
        <taxon>Sporidiobolaceae</taxon>
        <taxon>Rhodotorula</taxon>
    </lineage>
</organism>
<dbReference type="PANTHER" id="PTHR23502">
    <property type="entry name" value="MAJOR FACILITATOR SUPERFAMILY"/>
    <property type="match status" value="1"/>
</dbReference>
<dbReference type="Pfam" id="PF07690">
    <property type="entry name" value="MFS_1"/>
    <property type="match status" value="1"/>
</dbReference>
<dbReference type="InterPro" id="IPR011701">
    <property type="entry name" value="MFS"/>
</dbReference>
<feature type="transmembrane region" description="Helical" evidence="5">
    <location>
        <begin position="317"/>
        <end position="336"/>
    </location>
</feature>
<evidence type="ECO:0000256" key="2">
    <source>
        <dbReference type="ARBA" id="ARBA00022692"/>
    </source>
</evidence>
<protein>
    <recommendedName>
        <fullName evidence="8">Major facilitator superfamily (MFS) profile domain-containing protein</fullName>
    </recommendedName>
</protein>
<keyword evidence="2 5" id="KW-0812">Transmembrane</keyword>
<accession>A0A2S5BE23</accession>
<dbReference type="Gene3D" id="1.20.1250.20">
    <property type="entry name" value="MFS general substrate transporter like domains"/>
    <property type="match status" value="1"/>
</dbReference>
<reference evidence="6 7" key="1">
    <citation type="journal article" date="2018" name="Front. Microbiol.">
        <title>Prospects for Fungal Bioremediation of Acidic Radioactive Waste Sites: Characterization and Genome Sequence of Rhodotorula taiwanensis MD1149.</title>
        <authorList>
            <person name="Tkavc R."/>
            <person name="Matrosova V.Y."/>
            <person name="Grichenko O.E."/>
            <person name="Gostincar C."/>
            <person name="Volpe R.P."/>
            <person name="Klimenkova P."/>
            <person name="Gaidamakova E.K."/>
            <person name="Zhou C.E."/>
            <person name="Stewart B.J."/>
            <person name="Lyman M.G."/>
            <person name="Malfatti S.A."/>
            <person name="Rubinfeld B."/>
            <person name="Courtot M."/>
            <person name="Singh J."/>
            <person name="Dalgard C.L."/>
            <person name="Hamilton T."/>
            <person name="Frey K.G."/>
            <person name="Gunde-Cimerman N."/>
            <person name="Dugan L."/>
            <person name="Daly M.J."/>
        </authorList>
    </citation>
    <scope>NUCLEOTIDE SEQUENCE [LARGE SCALE GENOMIC DNA]</scope>
    <source>
        <strain evidence="6 7">MD1149</strain>
    </source>
</reference>
<dbReference type="SUPFAM" id="SSF103473">
    <property type="entry name" value="MFS general substrate transporter"/>
    <property type="match status" value="1"/>
</dbReference>
<keyword evidence="3 5" id="KW-1133">Transmembrane helix</keyword>
<feature type="transmembrane region" description="Helical" evidence="5">
    <location>
        <begin position="406"/>
        <end position="425"/>
    </location>
</feature>
<keyword evidence="4 5" id="KW-0472">Membrane</keyword>
<feature type="transmembrane region" description="Helical" evidence="5">
    <location>
        <begin position="92"/>
        <end position="110"/>
    </location>
</feature>
<proteinExistence type="predicted"/>
<dbReference type="STRING" id="741276.A0A2S5BE23"/>
<feature type="transmembrane region" description="Helical" evidence="5">
    <location>
        <begin position="51"/>
        <end position="72"/>
    </location>
</feature>
<feature type="transmembrane region" description="Helical" evidence="5">
    <location>
        <begin position="470"/>
        <end position="490"/>
    </location>
</feature>
<feature type="transmembrane region" description="Helical" evidence="5">
    <location>
        <begin position="117"/>
        <end position="136"/>
    </location>
</feature>